<keyword evidence="1" id="KW-0472">Membrane</keyword>
<dbReference type="AlphaFoldDB" id="A0AAW7XH42"/>
<sequence length="118" mass="13725">MEYPESHVDPQSKNLPKDKDLTTLIYALQAIGYFIGITAVVAVIMNYVKKSDVEGTWLESHFNWQIKTFWFSILWFVVGLLTAIFIVGYFILLANWVWGIYRIVKGWLALNDNKPMYS</sequence>
<protein>
    <recommendedName>
        <fullName evidence="4">Transmembrane protein</fullName>
    </recommendedName>
</protein>
<keyword evidence="1" id="KW-0812">Transmembrane</keyword>
<proteinExistence type="predicted"/>
<dbReference type="RefSeq" id="WP_303548279.1">
    <property type="nucleotide sequence ID" value="NZ_JAUOPG010000001.1"/>
</dbReference>
<dbReference type="EMBL" id="JAUOPG010000001">
    <property type="protein sequence ID" value="MDO6452288.1"/>
    <property type="molecule type" value="Genomic_DNA"/>
</dbReference>
<evidence type="ECO:0000313" key="3">
    <source>
        <dbReference type="Proteomes" id="UP001169862"/>
    </source>
</evidence>
<evidence type="ECO:0008006" key="4">
    <source>
        <dbReference type="Google" id="ProtNLM"/>
    </source>
</evidence>
<evidence type="ECO:0000313" key="2">
    <source>
        <dbReference type="EMBL" id="MDO6452288.1"/>
    </source>
</evidence>
<gene>
    <name evidence="2" type="ORF">Q4490_01810</name>
</gene>
<keyword evidence="1" id="KW-1133">Transmembrane helix</keyword>
<reference evidence="2" key="1">
    <citation type="submission" date="2023-07" db="EMBL/GenBank/DDBJ databases">
        <title>Genome content predicts the carbon catabolic preferences of heterotrophic bacteria.</title>
        <authorList>
            <person name="Gralka M."/>
        </authorList>
    </citation>
    <scope>NUCLEOTIDE SEQUENCE</scope>
    <source>
        <strain evidence="2">I2M16</strain>
    </source>
</reference>
<dbReference type="Proteomes" id="UP001169862">
    <property type="component" value="Unassembled WGS sequence"/>
</dbReference>
<accession>A0AAW7XH42</accession>
<feature type="transmembrane region" description="Helical" evidence="1">
    <location>
        <begin position="24"/>
        <end position="48"/>
    </location>
</feature>
<comment type="caution">
    <text evidence="2">The sequence shown here is derived from an EMBL/GenBank/DDBJ whole genome shotgun (WGS) entry which is preliminary data.</text>
</comment>
<name>A0AAW7XH42_9GAMM</name>
<evidence type="ECO:0000256" key="1">
    <source>
        <dbReference type="SAM" id="Phobius"/>
    </source>
</evidence>
<organism evidence="2 3">
    <name type="scientific">Neptunomonas phycophila</name>
    <dbReference type="NCBI Taxonomy" id="1572645"/>
    <lineage>
        <taxon>Bacteria</taxon>
        <taxon>Pseudomonadati</taxon>
        <taxon>Pseudomonadota</taxon>
        <taxon>Gammaproteobacteria</taxon>
        <taxon>Oceanospirillales</taxon>
        <taxon>Oceanospirillaceae</taxon>
        <taxon>Neptunomonas</taxon>
    </lineage>
</organism>
<feature type="transmembrane region" description="Helical" evidence="1">
    <location>
        <begin position="69"/>
        <end position="98"/>
    </location>
</feature>